<evidence type="ECO:0000313" key="2">
    <source>
        <dbReference type="Proteomes" id="UP001497444"/>
    </source>
</evidence>
<accession>A0ABP0WM67</accession>
<keyword evidence="2" id="KW-1185">Reference proteome</keyword>
<sequence length="81" mass="9228">MPVRSSPAQQLCFLFLQSWFPVGLPPPASLQLETHFGGSIWCGKSKLLKDPWKICAYRCQLCGMWLQAPARYHCQSFPNQT</sequence>
<dbReference type="EMBL" id="OZ020114">
    <property type="protein sequence ID" value="CAK9266951.1"/>
    <property type="molecule type" value="Genomic_DNA"/>
</dbReference>
<evidence type="ECO:0000313" key="1">
    <source>
        <dbReference type="EMBL" id="CAK9266951.1"/>
    </source>
</evidence>
<dbReference type="Proteomes" id="UP001497444">
    <property type="component" value="Chromosome 19"/>
</dbReference>
<gene>
    <name evidence="1" type="ORF">CSSPJE1EN1_LOCUS12429</name>
</gene>
<organism evidence="1 2">
    <name type="scientific">Sphagnum jensenii</name>
    <dbReference type="NCBI Taxonomy" id="128206"/>
    <lineage>
        <taxon>Eukaryota</taxon>
        <taxon>Viridiplantae</taxon>
        <taxon>Streptophyta</taxon>
        <taxon>Embryophyta</taxon>
        <taxon>Bryophyta</taxon>
        <taxon>Sphagnophytina</taxon>
        <taxon>Sphagnopsida</taxon>
        <taxon>Sphagnales</taxon>
        <taxon>Sphagnaceae</taxon>
        <taxon>Sphagnum</taxon>
    </lineage>
</organism>
<name>A0ABP0WM67_9BRYO</name>
<reference evidence="1" key="1">
    <citation type="submission" date="2024-02" db="EMBL/GenBank/DDBJ databases">
        <authorList>
            <consortium name="ELIXIR-Norway"/>
            <consortium name="Elixir Norway"/>
        </authorList>
    </citation>
    <scope>NUCLEOTIDE SEQUENCE</scope>
</reference>
<proteinExistence type="predicted"/>
<protein>
    <submittedName>
        <fullName evidence="1">Uncharacterized protein</fullName>
    </submittedName>
</protein>